<gene>
    <name evidence="2" type="ORF">A4V09_02815</name>
</gene>
<dbReference type="SUPFAM" id="SSF102114">
    <property type="entry name" value="Radical SAM enzymes"/>
    <property type="match status" value="1"/>
</dbReference>
<accession>A0A1C7I775</accession>
<dbReference type="GO" id="GO:0051536">
    <property type="term" value="F:iron-sulfur cluster binding"/>
    <property type="evidence" value="ECO:0007669"/>
    <property type="project" value="InterPro"/>
</dbReference>
<reference evidence="2" key="1">
    <citation type="submission" date="2017-04" db="EMBL/GenBank/DDBJ databases">
        <title>Complete Genome Sequences of Twelve Strains of a Stable Defined Moderately Diverse Mouse Microbiota 2 (sDMDMm2).</title>
        <authorList>
            <person name="Uchimura Y."/>
            <person name="Wyss M."/>
            <person name="Brugiroux S."/>
            <person name="Limenitakis J.P."/>
            <person name="Stecher B."/>
            <person name="McCoy K.D."/>
            <person name="Macpherson A.J."/>
        </authorList>
    </citation>
    <scope>NUCLEOTIDE SEQUENCE</scope>
    <source>
        <strain evidence="2">YL58</strain>
    </source>
</reference>
<dbReference type="OrthoDB" id="5321814at2"/>
<keyword evidence="3" id="KW-1185">Reference proteome</keyword>
<proteinExistence type="predicted"/>
<name>A0A1C7I775_9FIRM</name>
<protein>
    <submittedName>
        <fullName evidence="2">Radical SAM protein</fullName>
    </submittedName>
</protein>
<dbReference type="InterPro" id="IPR007197">
    <property type="entry name" value="rSAM"/>
</dbReference>
<dbReference type="KEGG" id="byl:A4V09_02815"/>
<dbReference type="InterPro" id="IPR006638">
    <property type="entry name" value="Elp3/MiaA/NifB-like_rSAM"/>
</dbReference>
<feature type="domain" description="Elp3/MiaA/NifB-like radical SAM core" evidence="1">
    <location>
        <begin position="19"/>
        <end position="231"/>
    </location>
</feature>
<evidence type="ECO:0000259" key="1">
    <source>
        <dbReference type="SMART" id="SM00729"/>
    </source>
</evidence>
<dbReference type="AlphaFoldDB" id="A0A1C7I775"/>
<dbReference type="RefSeq" id="WP_065541009.1">
    <property type="nucleotide sequence ID" value="NZ_CP015405.2"/>
</dbReference>
<evidence type="ECO:0000313" key="3">
    <source>
        <dbReference type="Proteomes" id="UP000092574"/>
    </source>
</evidence>
<organism evidence="2 3">
    <name type="scientific">Blautia pseudococcoides</name>
    <dbReference type="NCBI Taxonomy" id="1796616"/>
    <lineage>
        <taxon>Bacteria</taxon>
        <taxon>Bacillati</taxon>
        <taxon>Bacillota</taxon>
        <taxon>Clostridia</taxon>
        <taxon>Lachnospirales</taxon>
        <taxon>Lachnospiraceae</taxon>
        <taxon>Blautia</taxon>
    </lineage>
</organism>
<sequence>MSIQEPSNRYSVIREKNPREILLLRGSGCKWRRCTFCDYHLDFSRDEEANFHLNQAELAKVTGCFHRLEVINSGSFCDLDEKTLRLIREVCAEKRIRELHFECHWMHKDAIQAARDFFAEKGICLKIKMGVETFDEEFREKVLQKGIAAASPREIAKYADEVCLLFGLTGQTFTSMKSDIETGLSLFERICINVMVENSTKMKPDRDVIRIFAQNLYPVYIENERVDILMENTEFGVGDKYE</sequence>
<dbReference type="Proteomes" id="UP000092574">
    <property type="component" value="Chromosome"/>
</dbReference>
<dbReference type="InterPro" id="IPR058240">
    <property type="entry name" value="rSAM_sf"/>
</dbReference>
<dbReference type="STRING" id="1796616.A4V09_02815"/>
<evidence type="ECO:0000313" key="2">
    <source>
        <dbReference type="EMBL" id="ANU74784.1"/>
    </source>
</evidence>
<dbReference type="SMART" id="SM00729">
    <property type="entry name" value="Elp3"/>
    <property type="match status" value="1"/>
</dbReference>
<dbReference type="EMBL" id="CP015405">
    <property type="protein sequence ID" value="ANU74784.1"/>
    <property type="molecule type" value="Genomic_DNA"/>
</dbReference>
<dbReference type="GO" id="GO:0003824">
    <property type="term" value="F:catalytic activity"/>
    <property type="evidence" value="ECO:0007669"/>
    <property type="project" value="InterPro"/>
</dbReference>
<dbReference type="SFLD" id="SFLDS00029">
    <property type="entry name" value="Radical_SAM"/>
    <property type="match status" value="1"/>
</dbReference>